<sequence>MRKQMSLTNGAMSLRTQLDLHSHITPITTAAIQVWRPPGEMLFVGAKFAVAAYMFNDALDK</sequence>
<dbReference type="EMBL" id="JASCZI010069629">
    <property type="protein sequence ID" value="MED6142411.1"/>
    <property type="molecule type" value="Genomic_DNA"/>
</dbReference>
<name>A0ABU6T140_9FABA</name>
<dbReference type="Proteomes" id="UP001341840">
    <property type="component" value="Unassembled WGS sequence"/>
</dbReference>
<feature type="non-terminal residue" evidence="1">
    <location>
        <position position="61"/>
    </location>
</feature>
<gene>
    <name evidence="1" type="ORF">PIB30_113461</name>
</gene>
<evidence type="ECO:0000313" key="1">
    <source>
        <dbReference type="EMBL" id="MED6142411.1"/>
    </source>
</evidence>
<keyword evidence="2" id="KW-1185">Reference proteome</keyword>
<proteinExistence type="predicted"/>
<evidence type="ECO:0000313" key="2">
    <source>
        <dbReference type="Proteomes" id="UP001341840"/>
    </source>
</evidence>
<reference evidence="1 2" key="1">
    <citation type="journal article" date="2023" name="Plants (Basel)">
        <title>Bridging the Gap: Combining Genomics and Transcriptomics Approaches to Understand Stylosanthes scabra, an Orphan Legume from the Brazilian Caatinga.</title>
        <authorList>
            <person name="Ferreira-Neto J.R.C."/>
            <person name="da Silva M.D."/>
            <person name="Binneck E."/>
            <person name="de Melo N.F."/>
            <person name="da Silva R.H."/>
            <person name="de Melo A.L.T.M."/>
            <person name="Pandolfi V."/>
            <person name="Bustamante F.O."/>
            <person name="Brasileiro-Vidal A.C."/>
            <person name="Benko-Iseppon A.M."/>
        </authorList>
    </citation>
    <scope>NUCLEOTIDE SEQUENCE [LARGE SCALE GENOMIC DNA]</scope>
    <source>
        <tissue evidence="1">Leaves</tissue>
    </source>
</reference>
<organism evidence="1 2">
    <name type="scientific">Stylosanthes scabra</name>
    <dbReference type="NCBI Taxonomy" id="79078"/>
    <lineage>
        <taxon>Eukaryota</taxon>
        <taxon>Viridiplantae</taxon>
        <taxon>Streptophyta</taxon>
        <taxon>Embryophyta</taxon>
        <taxon>Tracheophyta</taxon>
        <taxon>Spermatophyta</taxon>
        <taxon>Magnoliopsida</taxon>
        <taxon>eudicotyledons</taxon>
        <taxon>Gunneridae</taxon>
        <taxon>Pentapetalae</taxon>
        <taxon>rosids</taxon>
        <taxon>fabids</taxon>
        <taxon>Fabales</taxon>
        <taxon>Fabaceae</taxon>
        <taxon>Papilionoideae</taxon>
        <taxon>50 kb inversion clade</taxon>
        <taxon>dalbergioids sensu lato</taxon>
        <taxon>Dalbergieae</taxon>
        <taxon>Pterocarpus clade</taxon>
        <taxon>Stylosanthes</taxon>
    </lineage>
</organism>
<accession>A0ABU6T140</accession>
<protein>
    <submittedName>
        <fullName evidence="1">Uncharacterized protein</fullName>
    </submittedName>
</protein>
<comment type="caution">
    <text evidence="1">The sequence shown here is derived from an EMBL/GenBank/DDBJ whole genome shotgun (WGS) entry which is preliminary data.</text>
</comment>